<evidence type="ECO:0000313" key="1">
    <source>
        <dbReference type="EMBL" id="MDV7292093.1"/>
    </source>
</evidence>
<reference evidence="1" key="1">
    <citation type="submission" date="2023-10" db="EMBL/GenBank/DDBJ databases">
        <title>Mycolicibacterium fortuitum clinical isolates causing pulmonary infections in humans.</title>
        <authorList>
            <person name="Mejia-Ponce P.M."/>
            <person name="Zenteno-Cuevas R."/>
            <person name="Licona-Cassani C."/>
        </authorList>
    </citation>
    <scope>NUCLEOTIDE SEQUENCE</scope>
    <source>
        <strain evidence="1">M8</strain>
    </source>
</reference>
<dbReference type="AlphaFoldDB" id="A0AAE5AD44"/>
<proteinExistence type="predicted"/>
<protein>
    <submittedName>
        <fullName evidence="1">Uncharacterized protein</fullName>
    </submittedName>
</protein>
<name>A0AAE5AD44_MYCFO</name>
<sequence length="77" mass="7683">MTAGEGSQVPEPGDACLCCRNKGVLPAGKFNGTTVNVPGLVDSATILQCCEECIGALFLGGTHPHELNVAGILGGTA</sequence>
<accession>A0AAE5AD44</accession>
<dbReference type="Proteomes" id="UP001186041">
    <property type="component" value="Unassembled WGS sequence"/>
</dbReference>
<dbReference type="EMBL" id="JAWLVV010000015">
    <property type="protein sequence ID" value="MDV7292093.1"/>
    <property type="molecule type" value="Genomic_DNA"/>
</dbReference>
<gene>
    <name evidence="1" type="ORF">R4485_18145</name>
</gene>
<comment type="caution">
    <text evidence="1">The sequence shown here is derived from an EMBL/GenBank/DDBJ whole genome shotgun (WGS) entry which is preliminary data.</text>
</comment>
<evidence type="ECO:0000313" key="2">
    <source>
        <dbReference type="Proteomes" id="UP001186041"/>
    </source>
</evidence>
<dbReference type="RefSeq" id="WP_317722323.1">
    <property type="nucleotide sequence ID" value="NZ_JAWLVK010000015.1"/>
</dbReference>
<organism evidence="1 2">
    <name type="scientific">Mycolicibacterium fortuitum</name>
    <name type="common">Mycobacterium fortuitum</name>
    <dbReference type="NCBI Taxonomy" id="1766"/>
    <lineage>
        <taxon>Bacteria</taxon>
        <taxon>Bacillati</taxon>
        <taxon>Actinomycetota</taxon>
        <taxon>Actinomycetes</taxon>
        <taxon>Mycobacteriales</taxon>
        <taxon>Mycobacteriaceae</taxon>
        <taxon>Mycolicibacterium</taxon>
    </lineage>
</organism>